<dbReference type="InterPro" id="IPR046347">
    <property type="entry name" value="bZIP_sf"/>
</dbReference>
<evidence type="ECO:0000256" key="2">
    <source>
        <dbReference type="SAM" id="MobiDB-lite"/>
    </source>
</evidence>
<dbReference type="InterPro" id="IPR004827">
    <property type="entry name" value="bZIP"/>
</dbReference>
<keyword evidence="5" id="KW-1185">Reference proteome</keyword>
<feature type="compositionally biased region" description="Polar residues" evidence="2">
    <location>
        <begin position="7"/>
        <end position="23"/>
    </location>
</feature>
<keyword evidence="1" id="KW-0175">Coiled coil</keyword>
<name>A0A0V0ZA82_9BILA</name>
<feature type="coiled-coil region" evidence="1">
    <location>
        <begin position="49"/>
        <end position="83"/>
    </location>
</feature>
<dbReference type="Gene3D" id="1.20.5.170">
    <property type="match status" value="1"/>
</dbReference>
<dbReference type="SUPFAM" id="SSF57959">
    <property type="entry name" value="Leucine zipper domain"/>
    <property type="match status" value="1"/>
</dbReference>
<sequence>MDMSPDISASTLASQTETTSCASDDSYRIRRARNNNSVRKSREKTRQVFQEKLDRVKFLKEENAKLEMHMLHLKAQLKTLEEKAFPRKNVSPQNHCEELLFFCPWWRILILVFSAYKMSDVIMNGKKFDKIYEDIVENACIAHEILRKCNGFAVETICKERGINLMEVKFHVLMNYVALLKYIILKNSVGKDSADESLVEISTVLGRTRPLIEKMSNEMQKLLESVSSDGTVDCIADEAEIAAVIEQDEGKNADNCNVLQMQDKYKNDVQLYIFPKLITTHYRKYTIYGKKANCFGKAATYAFILASSCSVKFLRDVEFYSIFDNIHFAMSEQDGQDIGHICRCFTYSTVIDDNKLQYSHVDEDIMDQQEEGNEQQSGTECEEEFIAVRLNDPKKKDGNQNGKMP</sequence>
<gene>
    <name evidence="4" type="primary">Cebpg</name>
    <name evidence="4" type="ORF">T12_12240</name>
</gene>
<feature type="domain" description="BZIP" evidence="3">
    <location>
        <begin position="24"/>
        <end position="82"/>
    </location>
</feature>
<dbReference type="Proteomes" id="UP000054783">
    <property type="component" value="Unassembled WGS sequence"/>
</dbReference>
<dbReference type="EMBL" id="JYDQ01000273">
    <property type="protein sequence ID" value="KRY09463.1"/>
    <property type="molecule type" value="Genomic_DNA"/>
</dbReference>
<dbReference type="GO" id="GO:0003700">
    <property type="term" value="F:DNA-binding transcription factor activity"/>
    <property type="evidence" value="ECO:0007669"/>
    <property type="project" value="InterPro"/>
</dbReference>
<feature type="region of interest" description="Disordered" evidence="2">
    <location>
        <begin position="1"/>
        <end position="23"/>
    </location>
</feature>
<reference evidence="4 5" key="1">
    <citation type="submission" date="2015-01" db="EMBL/GenBank/DDBJ databases">
        <title>Evolution of Trichinella species and genotypes.</title>
        <authorList>
            <person name="Korhonen P.K."/>
            <person name="Edoardo P."/>
            <person name="Giuseppe L.R."/>
            <person name="Gasser R.B."/>
        </authorList>
    </citation>
    <scope>NUCLEOTIDE SEQUENCE [LARGE SCALE GENOMIC DNA]</scope>
    <source>
        <strain evidence="4">ISS2496</strain>
    </source>
</reference>
<evidence type="ECO:0000256" key="1">
    <source>
        <dbReference type="SAM" id="Coils"/>
    </source>
</evidence>
<evidence type="ECO:0000259" key="3">
    <source>
        <dbReference type="PROSITE" id="PS50217"/>
    </source>
</evidence>
<proteinExistence type="predicted"/>
<comment type="caution">
    <text evidence="4">The sequence shown here is derived from an EMBL/GenBank/DDBJ whole genome shotgun (WGS) entry which is preliminary data.</text>
</comment>
<dbReference type="PROSITE" id="PS50217">
    <property type="entry name" value="BZIP"/>
    <property type="match status" value="1"/>
</dbReference>
<dbReference type="Pfam" id="PF07716">
    <property type="entry name" value="bZIP_2"/>
    <property type="match status" value="1"/>
</dbReference>
<evidence type="ECO:0000313" key="4">
    <source>
        <dbReference type="EMBL" id="KRY09463.1"/>
    </source>
</evidence>
<evidence type="ECO:0000313" key="5">
    <source>
        <dbReference type="Proteomes" id="UP000054783"/>
    </source>
</evidence>
<organism evidence="4 5">
    <name type="scientific">Trichinella patagoniensis</name>
    <dbReference type="NCBI Taxonomy" id="990121"/>
    <lineage>
        <taxon>Eukaryota</taxon>
        <taxon>Metazoa</taxon>
        <taxon>Ecdysozoa</taxon>
        <taxon>Nematoda</taxon>
        <taxon>Enoplea</taxon>
        <taxon>Dorylaimia</taxon>
        <taxon>Trichinellida</taxon>
        <taxon>Trichinellidae</taxon>
        <taxon>Trichinella</taxon>
    </lineage>
</organism>
<accession>A0A0V0ZA82</accession>
<protein>
    <submittedName>
        <fullName evidence="4">CCAAT/enhancer-binding protein gamma</fullName>
    </submittedName>
</protein>
<dbReference type="AlphaFoldDB" id="A0A0V0ZA82"/>